<reference evidence="11 12" key="1">
    <citation type="submission" date="2018-08" db="EMBL/GenBank/DDBJ databases">
        <title>Whole genome sequence analysis of Dermacoccus abyssi bacteria isolated from Deep Mariana trench Micromonospora spp reveals genes involved in the environmental adaptation and production of secondary metabolites.</title>
        <authorList>
            <person name="Abdel-Mageed W.M."/>
            <person name="Lehri B."/>
            <person name="Nouioui I."/>
            <person name="Goodfellow I."/>
            <person name="Jaspars M."/>
            <person name="Karlyshev A."/>
        </authorList>
    </citation>
    <scope>NUCLEOTIDE SEQUENCE [LARGE SCALE GENOMIC DNA]</scope>
    <source>
        <strain evidence="11 12">MT1.1</strain>
    </source>
</reference>
<evidence type="ECO:0000256" key="1">
    <source>
        <dbReference type="ARBA" id="ARBA00004141"/>
    </source>
</evidence>
<keyword evidence="2" id="KW-0813">Transport</keyword>
<dbReference type="GO" id="GO:0006829">
    <property type="term" value="P:zinc ion transport"/>
    <property type="evidence" value="ECO:0007669"/>
    <property type="project" value="InterPro"/>
</dbReference>
<feature type="transmembrane region" description="Helical" evidence="7">
    <location>
        <begin position="168"/>
        <end position="193"/>
    </location>
</feature>
<feature type="region of interest" description="Disordered" evidence="6">
    <location>
        <begin position="312"/>
        <end position="346"/>
    </location>
</feature>
<dbReference type="InterPro" id="IPR027470">
    <property type="entry name" value="Cation_efflux_CTD"/>
</dbReference>
<dbReference type="Proteomes" id="UP000323565">
    <property type="component" value="Chromosome"/>
</dbReference>
<dbReference type="GO" id="GO:0008324">
    <property type="term" value="F:monoatomic cation transmembrane transporter activity"/>
    <property type="evidence" value="ECO:0007669"/>
    <property type="project" value="InterPro"/>
</dbReference>
<evidence type="ECO:0000313" key="10">
    <source>
        <dbReference type="EMBL" id="QEH93691.1"/>
    </source>
</evidence>
<feature type="transmembrane region" description="Helical" evidence="7">
    <location>
        <begin position="121"/>
        <end position="141"/>
    </location>
</feature>
<evidence type="ECO:0000256" key="3">
    <source>
        <dbReference type="ARBA" id="ARBA00022692"/>
    </source>
</evidence>
<dbReference type="InterPro" id="IPR027469">
    <property type="entry name" value="Cation_efflux_TMD_sf"/>
</dbReference>
<dbReference type="InterPro" id="IPR036837">
    <property type="entry name" value="Cation_efflux_CTD_sf"/>
</dbReference>
<protein>
    <submittedName>
        <fullName evidence="11">Cation transporter</fullName>
    </submittedName>
</protein>
<organism evidence="11 12">
    <name type="scientific">Dermacoccus abyssi</name>
    <dbReference type="NCBI Taxonomy" id="322596"/>
    <lineage>
        <taxon>Bacteria</taxon>
        <taxon>Bacillati</taxon>
        <taxon>Actinomycetota</taxon>
        <taxon>Actinomycetes</taxon>
        <taxon>Micrococcales</taxon>
        <taxon>Dermacoccaceae</taxon>
        <taxon>Dermacoccus</taxon>
    </lineage>
</organism>
<comment type="subcellular location">
    <subcellularLocation>
        <location evidence="1">Membrane</location>
        <topology evidence="1">Multi-pass membrane protein</topology>
    </subcellularLocation>
</comment>
<dbReference type="SUPFAM" id="SSF160240">
    <property type="entry name" value="Cation efflux protein cytoplasmic domain-like"/>
    <property type="match status" value="1"/>
</dbReference>
<dbReference type="AlphaFoldDB" id="A0A417Z3T4"/>
<evidence type="ECO:0000256" key="7">
    <source>
        <dbReference type="SAM" id="Phobius"/>
    </source>
</evidence>
<dbReference type="Gene3D" id="1.20.1510.10">
    <property type="entry name" value="Cation efflux protein transmembrane domain"/>
    <property type="match status" value="1"/>
</dbReference>
<dbReference type="NCBIfam" id="TIGR01297">
    <property type="entry name" value="CDF"/>
    <property type="match status" value="1"/>
</dbReference>
<dbReference type="EMBL" id="CP043031">
    <property type="protein sequence ID" value="QEH93691.1"/>
    <property type="molecule type" value="Genomic_DNA"/>
</dbReference>
<dbReference type="InterPro" id="IPR040177">
    <property type="entry name" value="SLC30A9"/>
</dbReference>
<evidence type="ECO:0000256" key="6">
    <source>
        <dbReference type="SAM" id="MobiDB-lite"/>
    </source>
</evidence>
<keyword evidence="13" id="KW-1185">Reference proteome</keyword>
<evidence type="ECO:0000313" key="13">
    <source>
        <dbReference type="Proteomes" id="UP000323565"/>
    </source>
</evidence>
<reference evidence="10 13" key="2">
    <citation type="submission" date="2019-08" db="EMBL/GenBank/DDBJ databases">
        <title>Dermacoccus abyssi strain HZAU 226, whole genome Nanopore sequencing project.</title>
        <authorList>
            <person name="Guo A."/>
            <person name="Zhang X."/>
            <person name="Ruan Y."/>
            <person name="Liu W."/>
            <person name="Chen Q."/>
            <person name="Gu L."/>
        </authorList>
    </citation>
    <scope>NUCLEOTIDE SEQUENCE [LARGE SCALE GENOMIC DNA]</scope>
    <source>
        <strain evidence="10 13">HZAU 226</strain>
    </source>
</reference>
<evidence type="ECO:0000256" key="2">
    <source>
        <dbReference type="ARBA" id="ARBA00022448"/>
    </source>
</evidence>
<keyword evidence="5 7" id="KW-0472">Membrane</keyword>
<feature type="transmembrane region" description="Helical" evidence="7">
    <location>
        <begin position="199"/>
        <end position="220"/>
    </location>
</feature>
<accession>A0A417Z3T4</accession>
<dbReference type="Pfam" id="PF16916">
    <property type="entry name" value="ZT_dimer"/>
    <property type="match status" value="1"/>
</dbReference>
<feature type="domain" description="Cation efflux protein cytoplasmic" evidence="9">
    <location>
        <begin position="233"/>
        <end position="309"/>
    </location>
</feature>
<dbReference type="SUPFAM" id="SSF161111">
    <property type="entry name" value="Cation efflux protein transmembrane domain-like"/>
    <property type="match status" value="1"/>
</dbReference>
<dbReference type="GO" id="GO:0016020">
    <property type="term" value="C:membrane"/>
    <property type="evidence" value="ECO:0007669"/>
    <property type="project" value="UniProtKB-SubCell"/>
</dbReference>
<keyword evidence="4 7" id="KW-1133">Transmembrane helix</keyword>
<evidence type="ECO:0000259" key="8">
    <source>
        <dbReference type="Pfam" id="PF01545"/>
    </source>
</evidence>
<evidence type="ECO:0000313" key="11">
    <source>
        <dbReference type="EMBL" id="RHW45362.1"/>
    </source>
</evidence>
<feature type="domain" description="Cation efflux protein transmembrane" evidence="8">
    <location>
        <begin position="11"/>
        <end position="228"/>
    </location>
</feature>
<name>A0A417Z3T4_9MICO</name>
<proteinExistence type="predicted"/>
<dbReference type="InterPro" id="IPR058533">
    <property type="entry name" value="Cation_efflux_TM"/>
</dbReference>
<dbReference type="RefSeq" id="WP_047311907.1">
    <property type="nucleotide sequence ID" value="NZ_CBCRVH010000007.1"/>
</dbReference>
<dbReference type="InterPro" id="IPR002524">
    <property type="entry name" value="Cation_efflux"/>
</dbReference>
<evidence type="ECO:0000313" key="12">
    <source>
        <dbReference type="Proteomes" id="UP000285376"/>
    </source>
</evidence>
<dbReference type="Pfam" id="PF01545">
    <property type="entry name" value="Cation_efflux"/>
    <property type="match status" value="1"/>
</dbReference>
<dbReference type="PANTHER" id="PTHR13414">
    <property type="entry name" value="HUEL-CATION TRANSPORTER"/>
    <property type="match status" value="1"/>
</dbReference>
<gene>
    <name evidence="11" type="ORF">D1832_09640</name>
    <name evidence="10" type="ORF">FV141_09255</name>
</gene>
<evidence type="ECO:0000256" key="4">
    <source>
        <dbReference type="ARBA" id="ARBA00022989"/>
    </source>
</evidence>
<evidence type="ECO:0000259" key="9">
    <source>
        <dbReference type="Pfam" id="PF16916"/>
    </source>
</evidence>
<evidence type="ECO:0000256" key="5">
    <source>
        <dbReference type="ARBA" id="ARBA00023136"/>
    </source>
</evidence>
<dbReference type="Proteomes" id="UP000285376">
    <property type="component" value="Unassembled WGS sequence"/>
</dbReference>
<sequence>MSDSSGGNKAIFAALAANLGIAVTKFIAWMLTGMSSMLAEAIHSVADSGNQILLLVGGKRARKDADEFHPFGYARERYVAGFVVSIVIFSVGGMFSLYEAYEKYHEMSLPDAPHPGTHEKWWWVPIVVLVASILMEGRSLMTAVSEAKKEKGDQSWGSFLRNAKSPELPVLLCEDSAAVAGLTFALFGVSLAVFTENGIWDAVGAGLIGLLLIAVAAFLFRETRSLLLGEAARPETVREIRSAIESADGIERVIHLKTSHLGPNELMVAAKIAIDPQARGAEIVRSIDAAQQAARRVDPDLQMLVYLEPDVDTGGDASGGIGHVTSAQRENAPGEWHVGPSRPDDR</sequence>
<dbReference type="EMBL" id="QWLM01000010">
    <property type="protein sequence ID" value="RHW45362.1"/>
    <property type="molecule type" value="Genomic_DNA"/>
</dbReference>
<feature type="transmembrane region" description="Helical" evidence="7">
    <location>
        <begin position="78"/>
        <end position="101"/>
    </location>
</feature>
<dbReference type="PANTHER" id="PTHR13414:SF9">
    <property type="entry name" value="PROTON-COUPLED ZINC ANTIPORTER SLC30A9, MITOCHONDRIAL"/>
    <property type="match status" value="1"/>
</dbReference>
<keyword evidence="3 7" id="KW-0812">Transmembrane</keyword>
<feature type="transmembrane region" description="Helical" evidence="7">
    <location>
        <begin position="12"/>
        <end position="31"/>
    </location>
</feature>